<feature type="transmembrane region" description="Helical" evidence="1">
    <location>
        <begin position="122"/>
        <end position="139"/>
    </location>
</feature>
<dbReference type="Pfam" id="PF06772">
    <property type="entry name" value="LtrA"/>
    <property type="match status" value="1"/>
</dbReference>
<evidence type="ECO:0000313" key="2">
    <source>
        <dbReference type="EMBL" id="OLZ64487.1"/>
    </source>
</evidence>
<keyword evidence="3" id="KW-1185">Reference proteome</keyword>
<name>A0ABX3G477_9ACTN</name>
<organism evidence="2 3">
    <name type="scientific">Streptomyces amritsarensis</name>
    <dbReference type="NCBI Taxonomy" id="681158"/>
    <lineage>
        <taxon>Bacteria</taxon>
        <taxon>Bacillati</taxon>
        <taxon>Actinomycetota</taxon>
        <taxon>Actinomycetes</taxon>
        <taxon>Kitasatosporales</taxon>
        <taxon>Streptomycetaceae</taxon>
        <taxon>Streptomyces</taxon>
    </lineage>
</organism>
<feature type="transmembrane region" description="Helical" evidence="1">
    <location>
        <begin position="35"/>
        <end position="54"/>
    </location>
</feature>
<feature type="transmembrane region" description="Helical" evidence="1">
    <location>
        <begin position="146"/>
        <end position="166"/>
    </location>
</feature>
<evidence type="ECO:0000313" key="3">
    <source>
        <dbReference type="Proteomes" id="UP000187151"/>
    </source>
</evidence>
<feature type="transmembrane region" description="Helical" evidence="1">
    <location>
        <begin position="293"/>
        <end position="313"/>
    </location>
</feature>
<reference evidence="2 3" key="1">
    <citation type="submission" date="2016-01" db="EMBL/GenBank/DDBJ databases">
        <title>Streptomyces amritsarensis strain MTCC 11845 genome sequencing and assembly.</title>
        <authorList>
            <person name="Sharma D."/>
            <person name="Nair G.R."/>
            <person name="Kaur G."/>
            <person name="Manhas R.K."/>
            <person name="Mayilraj S."/>
        </authorList>
    </citation>
    <scope>NUCLEOTIDE SEQUENCE [LARGE SCALE GENOMIC DNA]</scope>
    <source>
        <strain evidence="2 3">MTCC 11845</strain>
    </source>
</reference>
<accession>A0ABX3G477</accession>
<feature type="transmembrane region" description="Helical" evidence="1">
    <location>
        <begin position="172"/>
        <end position="189"/>
    </location>
</feature>
<feature type="transmembrane region" description="Helical" evidence="1">
    <location>
        <begin position="66"/>
        <end position="84"/>
    </location>
</feature>
<feature type="transmembrane region" description="Helical" evidence="1">
    <location>
        <begin position="225"/>
        <end position="246"/>
    </location>
</feature>
<gene>
    <name evidence="2" type="ORF">AVW11_18700</name>
</gene>
<keyword evidence="1" id="KW-0812">Transmembrane</keyword>
<feature type="transmembrane region" description="Helical" evidence="1">
    <location>
        <begin position="365"/>
        <end position="396"/>
    </location>
</feature>
<dbReference type="Proteomes" id="UP000187151">
    <property type="component" value="Unassembled WGS sequence"/>
</dbReference>
<feature type="transmembrane region" description="Helical" evidence="1">
    <location>
        <begin position="252"/>
        <end position="272"/>
    </location>
</feature>
<sequence length="418" mass="43587">MWTTGWTAGGAGRSDGCAHIRGEPRMETEHRVSTLELFFDLVFVFTITQLTVLLADDLTPRGAGQVVLIFTVLFWMYGGYAHLTNQVPPDRTVRRVLLMLAMGAFMVCALAVPTAFGAGGVAFGLGYLLVVLVHGALFTQAHGRGVLWFALPNVLCALAVTAAGFFDGLPAWGLWLLALLLQFVTPMVVQRVAAGGAAAEPEAVEETVGDRLGGMNAAHLVERHGLLLIIVFGESVIAIGIGVGSLPLSAGIAGGAFLALTIASAMWWMYFVRDEGRAEEVFAQTPPDRRFKLAMVAYYYAFLPVLLGIAVFAAGVKKTIGHLGEHLHTGPALALAGGVALYLAGNLVFRAVLGLGPARYRATALVLALATVPVGTGWTGAGQLVALAVVLVGAVVAEGGRSPAAQTRGTAAEAVTGS</sequence>
<dbReference type="PANTHER" id="PTHR36840:SF1">
    <property type="entry name" value="BLL5714 PROTEIN"/>
    <property type="match status" value="1"/>
</dbReference>
<protein>
    <submittedName>
        <fullName evidence="2">Low temperature requirement protein A</fullName>
    </submittedName>
</protein>
<dbReference type="PANTHER" id="PTHR36840">
    <property type="entry name" value="BLL5714 PROTEIN"/>
    <property type="match status" value="1"/>
</dbReference>
<feature type="transmembrane region" description="Helical" evidence="1">
    <location>
        <begin position="96"/>
        <end position="116"/>
    </location>
</feature>
<proteinExistence type="predicted"/>
<keyword evidence="1" id="KW-0472">Membrane</keyword>
<keyword evidence="1" id="KW-1133">Transmembrane helix</keyword>
<evidence type="ECO:0000256" key="1">
    <source>
        <dbReference type="SAM" id="Phobius"/>
    </source>
</evidence>
<dbReference type="EMBL" id="MQUR01000042">
    <property type="protein sequence ID" value="OLZ64487.1"/>
    <property type="molecule type" value="Genomic_DNA"/>
</dbReference>
<dbReference type="InterPro" id="IPR010640">
    <property type="entry name" value="Low_temperature_requirement_A"/>
</dbReference>
<comment type="caution">
    <text evidence="2">The sequence shown here is derived from an EMBL/GenBank/DDBJ whole genome shotgun (WGS) entry which is preliminary data.</text>
</comment>
<feature type="transmembrane region" description="Helical" evidence="1">
    <location>
        <begin position="333"/>
        <end position="353"/>
    </location>
</feature>